<accession>A0AAN6MFS8</accession>
<evidence type="ECO:0008006" key="4">
    <source>
        <dbReference type="Google" id="ProtNLM"/>
    </source>
</evidence>
<organism evidence="2 3">
    <name type="scientific">Staphylotrichum tortipilum</name>
    <dbReference type="NCBI Taxonomy" id="2831512"/>
    <lineage>
        <taxon>Eukaryota</taxon>
        <taxon>Fungi</taxon>
        <taxon>Dikarya</taxon>
        <taxon>Ascomycota</taxon>
        <taxon>Pezizomycotina</taxon>
        <taxon>Sordariomycetes</taxon>
        <taxon>Sordariomycetidae</taxon>
        <taxon>Sordariales</taxon>
        <taxon>Chaetomiaceae</taxon>
        <taxon>Staphylotrichum</taxon>
    </lineage>
</organism>
<dbReference type="EMBL" id="MU855801">
    <property type="protein sequence ID" value="KAK3899321.1"/>
    <property type="molecule type" value="Genomic_DNA"/>
</dbReference>
<sequence length="355" mass="38782">MEDARATPDIDLCFDQHVSDMFNTLLGGLPGVLPDAHFLVNHLDEPRVVILPAGQKPSIECNTTNLSGQPTWDALTEFCPPWYPPPPNASLTHGLPFITNLTASLDLSANPFYSTTHGLFTAPASFSLIRGPIPVLHQRPLHYTPHSPTNPTTSPGRGSTTGGIAHPYTTSDSPSWKTALHRQRFLSLTQNLSPGPTPHLPPRIPLGSGTITPFQTPFLNTRLYNTHPAQITGCSTPLACRQQLSHFRTRPRQFRTAPLHSNSPSTSTATQSVLREWHADRVRPWVHYVPVPVGMGELPETGWLLGKGRGEGVARAIGEGRAEWMGRAGREVDAGIYLWRVLLEVGRVGERGRGG</sequence>
<reference evidence="2" key="2">
    <citation type="submission" date="2023-05" db="EMBL/GenBank/DDBJ databases">
        <authorList>
            <consortium name="Lawrence Berkeley National Laboratory"/>
            <person name="Steindorff A."/>
            <person name="Hensen N."/>
            <person name="Bonometti L."/>
            <person name="Westerberg I."/>
            <person name="Brannstrom I.O."/>
            <person name="Guillou S."/>
            <person name="Cros-Aarteil S."/>
            <person name="Calhoun S."/>
            <person name="Haridas S."/>
            <person name="Kuo A."/>
            <person name="Mondo S."/>
            <person name="Pangilinan J."/>
            <person name="Riley R."/>
            <person name="Labutti K."/>
            <person name="Andreopoulos B."/>
            <person name="Lipzen A."/>
            <person name="Chen C."/>
            <person name="Yanf M."/>
            <person name="Daum C."/>
            <person name="Ng V."/>
            <person name="Clum A."/>
            <person name="Ohm R."/>
            <person name="Martin F."/>
            <person name="Silar P."/>
            <person name="Natvig D."/>
            <person name="Lalanne C."/>
            <person name="Gautier V."/>
            <person name="Ament-Velasquez S.L."/>
            <person name="Kruys A."/>
            <person name="Hutchinson M.I."/>
            <person name="Powell A.J."/>
            <person name="Barry K."/>
            <person name="Miller A.N."/>
            <person name="Grigoriev I.V."/>
            <person name="Debuchy R."/>
            <person name="Gladieux P."/>
            <person name="Thoren M.H."/>
            <person name="Johannesson H."/>
        </authorList>
    </citation>
    <scope>NUCLEOTIDE SEQUENCE</scope>
    <source>
        <strain evidence="2">CBS 103.79</strain>
    </source>
</reference>
<evidence type="ECO:0000313" key="2">
    <source>
        <dbReference type="EMBL" id="KAK3899321.1"/>
    </source>
</evidence>
<gene>
    <name evidence="2" type="ORF">C8A05DRAFT_37071</name>
</gene>
<proteinExistence type="predicted"/>
<comment type="caution">
    <text evidence="2">The sequence shown here is derived from an EMBL/GenBank/DDBJ whole genome shotgun (WGS) entry which is preliminary data.</text>
</comment>
<dbReference type="Proteomes" id="UP001303889">
    <property type="component" value="Unassembled WGS sequence"/>
</dbReference>
<keyword evidence="3" id="KW-1185">Reference proteome</keyword>
<feature type="compositionally biased region" description="Low complexity" evidence="1">
    <location>
        <begin position="144"/>
        <end position="158"/>
    </location>
</feature>
<feature type="region of interest" description="Disordered" evidence="1">
    <location>
        <begin position="143"/>
        <end position="175"/>
    </location>
</feature>
<evidence type="ECO:0000256" key="1">
    <source>
        <dbReference type="SAM" id="MobiDB-lite"/>
    </source>
</evidence>
<reference evidence="2" key="1">
    <citation type="journal article" date="2023" name="Mol. Phylogenet. Evol.">
        <title>Genome-scale phylogeny and comparative genomics of the fungal order Sordariales.</title>
        <authorList>
            <person name="Hensen N."/>
            <person name="Bonometti L."/>
            <person name="Westerberg I."/>
            <person name="Brannstrom I.O."/>
            <person name="Guillou S."/>
            <person name="Cros-Aarteil S."/>
            <person name="Calhoun S."/>
            <person name="Haridas S."/>
            <person name="Kuo A."/>
            <person name="Mondo S."/>
            <person name="Pangilinan J."/>
            <person name="Riley R."/>
            <person name="LaButti K."/>
            <person name="Andreopoulos B."/>
            <person name="Lipzen A."/>
            <person name="Chen C."/>
            <person name="Yan M."/>
            <person name="Daum C."/>
            <person name="Ng V."/>
            <person name="Clum A."/>
            <person name="Steindorff A."/>
            <person name="Ohm R.A."/>
            <person name="Martin F."/>
            <person name="Silar P."/>
            <person name="Natvig D.O."/>
            <person name="Lalanne C."/>
            <person name="Gautier V."/>
            <person name="Ament-Velasquez S.L."/>
            <person name="Kruys A."/>
            <person name="Hutchinson M.I."/>
            <person name="Powell A.J."/>
            <person name="Barry K."/>
            <person name="Miller A.N."/>
            <person name="Grigoriev I.V."/>
            <person name="Debuchy R."/>
            <person name="Gladieux P."/>
            <person name="Hiltunen Thoren M."/>
            <person name="Johannesson H."/>
        </authorList>
    </citation>
    <scope>NUCLEOTIDE SEQUENCE</scope>
    <source>
        <strain evidence="2">CBS 103.79</strain>
    </source>
</reference>
<name>A0AAN6MFS8_9PEZI</name>
<evidence type="ECO:0000313" key="3">
    <source>
        <dbReference type="Proteomes" id="UP001303889"/>
    </source>
</evidence>
<dbReference type="AlphaFoldDB" id="A0AAN6MFS8"/>
<protein>
    <recommendedName>
        <fullName evidence="4">Glycosyl transferase CAP10 domain-containing protein</fullName>
    </recommendedName>
</protein>